<dbReference type="EMBL" id="AQHV01000001">
    <property type="protein sequence ID" value="KKB59921.1"/>
    <property type="molecule type" value="Genomic_DNA"/>
</dbReference>
<name>A0A0F5JQ27_9BACT</name>
<organism evidence="1 2">
    <name type="scientific">Parabacteroides goldsteinii DSM 19448 = WAL 12034</name>
    <dbReference type="NCBI Taxonomy" id="927665"/>
    <lineage>
        <taxon>Bacteria</taxon>
        <taxon>Pseudomonadati</taxon>
        <taxon>Bacteroidota</taxon>
        <taxon>Bacteroidia</taxon>
        <taxon>Bacteroidales</taxon>
        <taxon>Tannerellaceae</taxon>
        <taxon>Parabacteroides</taxon>
    </lineage>
</organism>
<dbReference type="STRING" id="927665.HMPREF1535_00193"/>
<dbReference type="RefSeq" id="WP_052716625.1">
    <property type="nucleotide sequence ID" value="NZ_KQ033912.1"/>
</dbReference>
<proteinExistence type="predicted"/>
<dbReference type="AlphaFoldDB" id="A0A0F5JQ27"/>
<reference evidence="1 2" key="1">
    <citation type="submission" date="2013-04" db="EMBL/GenBank/DDBJ databases">
        <title>The Genome Sequence of Parabacteroides goldsteinii DSM 19448.</title>
        <authorList>
            <consortium name="The Broad Institute Genomics Platform"/>
            <person name="Earl A."/>
            <person name="Ward D."/>
            <person name="Feldgarden M."/>
            <person name="Gevers D."/>
            <person name="Martens E."/>
            <person name="Sakamoto M."/>
            <person name="Benno Y."/>
            <person name="Song Y."/>
            <person name="Liu C."/>
            <person name="Lee J."/>
            <person name="Bolanos M."/>
            <person name="Vaisanen M.L."/>
            <person name="Finegold S.M."/>
            <person name="Walker B."/>
            <person name="Young S."/>
            <person name="Zeng Q."/>
            <person name="Gargeya S."/>
            <person name="Fitzgerald M."/>
            <person name="Haas B."/>
            <person name="Abouelleil A."/>
            <person name="Allen A.W."/>
            <person name="Alvarado L."/>
            <person name="Arachchi H.M."/>
            <person name="Berlin A.M."/>
            <person name="Chapman S.B."/>
            <person name="Gainer-Dewar J."/>
            <person name="Goldberg J."/>
            <person name="Griggs A."/>
            <person name="Gujja S."/>
            <person name="Hansen M."/>
            <person name="Howarth C."/>
            <person name="Imamovic A."/>
            <person name="Ireland A."/>
            <person name="Larimer J."/>
            <person name="McCowan C."/>
            <person name="Murphy C."/>
            <person name="Pearson M."/>
            <person name="Poon T.W."/>
            <person name="Priest M."/>
            <person name="Roberts A."/>
            <person name="Saif S."/>
            <person name="Shea T."/>
            <person name="Sisk P."/>
            <person name="Sykes S."/>
            <person name="Wortman J."/>
            <person name="Nusbaum C."/>
            <person name="Birren B."/>
        </authorList>
    </citation>
    <scope>NUCLEOTIDE SEQUENCE [LARGE SCALE GENOMIC DNA]</scope>
    <source>
        <strain evidence="1 2">DSM 19448</strain>
    </source>
</reference>
<accession>A0A0F5JQ27</accession>
<sequence>MKVNFNVAFKNFDGKDVTETYQEVVREEVNGVVKDVVKDKVKTQMIYRMVASILFVGKECKDVDEKMASFNLSQRIYNAKGAIEVTTEEAALIKKLVANSLIAGAYAQVVNLLENGTSKK</sequence>
<dbReference type="PATRIC" id="fig|927665.4.peg.194"/>
<protein>
    <submittedName>
        <fullName evidence="1">Uncharacterized protein</fullName>
    </submittedName>
</protein>
<dbReference type="HOGENOM" id="CLU_176259_0_0_10"/>
<comment type="caution">
    <text evidence="1">The sequence shown here is derived from an EMBL/GenBank/DDBJ whole genome shotgun (WGS) entry which is preliminary data.</text>
</comment>
<dbReference type="Proteomes" id="UP000033047">
    <property type="component" value="Unassembled WGS sequence"/>
</dbReference>
<evidence type="ECO:0000313" key="2">
    <source>
        <dbReference type="Proteomes" id="UP000033047"/>
    </source>
</evidence>
<evidence type="ECO:0000313" key="1">
    <source>
        <dbReference type="EMBL" id="KKB59921.1"/>
    </source>
</evidence>
<gene>
    <name evidence="1" type="ORF">HMPREF1535_00193</name>
</gene>